<dbReference type="KEGG" id="mcun:NCTC10297_00142"/>
<dbReference type="RefSeq" id="WP_126329417.1">
    <property type="nucleotide sequence ID" value="NZ_LR134343.1"/>
</dbReference>
<dbReference type="EMBL" id="LR134343">
    <property type="protein sequence ID" value="VEG12226.1"/>
    <property type="molecule type" value="Genomic_DNA"/>
</dbReference>
<evidence type="ECO:0000313" key="3">
    <source>
        <dbReference type="Proteomes" id="UP000274100"/>
    </source>
</evidence>
<accession>A0A448GTY6</accession>
<proteinExistence type="predicted"/>
<sequence>MTKKTKNILFLVTGMTPQIITETVWALACDPNNDSPWVPDEIHVLSTEDGLNQIRSRLFGEKEGYKFAKFKQEYPQLNHVAFDNTDKYLHSIQNDGINLQDLKTPEDNEIAADEICRQIRKFTQQDDVALHVSIAGGRKTMGFYAGYALSLYGRAQDRMSHVLVEERYESARDFFYPSMDETVFVTNRDGIELKAKDAQIWLADIPFVRMKDAIVQRHQLRSQDNFSQVVEKINQSYQDVSIEINLAAQYITVNDKITLDLPPREFAMFHWFADMCKQGKEGVIAPTKKWADADVDLRNKIDQLTDEFGRYYADVKNISDDLRVDKAFFETVKARLKEMLDHQLGLELSAKIAITQNKRGQPFYLNLSPDCIAIVDNFANKF</sequence>
<organism evidence="2 3">
    <name type="scientific">Moraxella cuniculi</name>
    <dbReference type="NCBI Taxonomy" id="34061"/>
    <lineage>
        <taxon>Bacteria</taxon>
        <taxon>Pseudomonadati</taxon>
        <taxon>Pseudomonadota</taxon>
        <taxon>Gammaproteobacteria</taxon>
        <taxon>Moraxellales</taxon>
        <taxon>Moraxellaceae</taxon>
        <taxon>Moraxella</taxon>
    </lineage>
</organism>
<dbReference type="Proteomes" id="UP000274100">
    <property type="component" value="Chromosome"/>
</dbReference>
<evidence type="ECO:0000259" key="1">
    <source>
        <dbReference type="Pfam" id="PF09623"/>
    </source>
</evidence>
<feature type="domain" description="CRISPR system ring nuclease SSO2081-like" evidence="1">
    <location>
        <begin position="16"/>
        <end position="233"/>
    </location>
</feature>
<dbReference type="CDD" id="cd09741">
    <property type="entry name" value="Csx1_III-U"/>
    <property type="match status" value="1"/>
</dbReference>
<dbReference type="OrthoDB" id="9805822at2"/>
<evidence type="ECO:0000313" key="2">
    <source>
        <dbReference type="EMBL" id="VEG12226.1"/>
    </source>
</evidence>
<dbReference type="NCBIfam" id="TIGR02584">
    <property type="entry name" value="cas_NE0113"/>
    <property type="match status" value="1"/>
</dbReference>
<name>A0A448GTY6_9GAMM</name>
<protein>
    <submittedName>
        <fullName evidence="2">CRISPR-associated protein, NE0113 family</fullName>
    </submittedName>
</protein>
<dbReference type="Pfam" id="PF09623">
    <property type="entry name" value="Cas_NE0113"/>
    <property type="match status" value="1"/>
</dbReference>
<reference evidence="2 3" key="1">
    <citation type="submission" date="2018-12" db="EMBL/GenBank/DDBJ databases">
        <authorList>
            <consortium name="Pathogen Informatics"/>
        </authorList>
    </citation>
    <scope>NUCLEOTIDE SEQUENCE [LARGE SCALE GENOMIC DNA]</scope>
    <source>
        <strain evidence="2 3">NCTC10297</strain>
    </source>
</reference>
<dbReference type="AlphaFoldDB" id="A0A448GTY6"/>
<gene>
    <name evidence="2" type="ORF">NCTC10297_00142</name>
</gene>
<dbReference type="InterPro" id="IPR019092">
    <property type="entry name" value="SSO2081-like_dom"/>
</dbReference>
<dbReference type="InterPro" id="IPR013413">
    <property type="entry name" value="CRISPR-assoc_prot_NE0113"/>
</dbReference>